<evidence type="ECO:0000256" key="1">
    <source>
        <dbReference type="ARBA" id="ARBA00004613"/>
    </source>
</evidence>
<dbReference type="AlphaFoldDB" id="A0A146M9B2"/>
<dbReference type="PANTHER" id="PTHR10009">
    <property type="entry name" value="PROTEIN YELLOW-RELATED"/>
    <property type="match status" value="1"/>
</dbReference>
<dbReference type="EMBL" id="GDHC01002296">
    <property type="protein sequence ID" value="JAQ16333.1"/>
    <property type="molecule type" value="Transcribed_RNA"/>
</dbReference>
<name>A0A146M9B2_LYGHE</name>
<reference evidence="5" key="1">
    <citation type="journal article" date="2016" name="Gigascience">
        <title>De novo construction of an expanded transcriptome assembly for the western tarnished plant bug, Lygus hesperus.</title>
        <authorList>
            <person name="Tassone E.E."/>
            <person name="Geib S.M."/>
            <person name="Hall B."/>
            <person name="Fabrick J.A."/>
            <person name="Brent C.S."/>
            <person name="Hull J.J."/>
        </authorList>
    </citation>
    <scope>NUCLEOTIDE SEQUENCE</scope>
</reference>
<proteinExistence type="inferred from homology"/>
<protein>
    <submittedName>
        <fullName evidence="5">Uncharacterized protein</fullName>
    </submittedName>
</protein>
<dbReference type="InterPro" id="IPR017996">
    <property type="entry name" value="MRJP/yellow-related"/>
</dbReference>
<keyword evidence="3" id="KW-0964">Secreted</keyword>
<accession>A0A146M9B2</accession>
<dbReference type="SUPFAM" id="SSF75011">
    <property type="entry name" value="3-carboxy-cis,cis-mucoante lactonizing enzyme"/>
    <property type="match status" value="1"/>
</dbReference>
<evidence type="ECO:0000313" key="5">
    <source>
        <dbReference type="EMBL" id="JAQ16333.1"/>
    </source>
</evidence>
<sequence>MYRTAVCIGGCLLLVGATLWGLIDVVNRPYLYLPTRVQPYGTSSFLALPRYSNGGFSLAKDTDGVLRPFPDRSTHAQGVIGNAVDIHLDSRGLLWVLDSGFIDTLRAPVKLNDARVLAIDADTGKIESVISLKGLVKGRAQYLSVDEDVTGAKYLYVSDGPARSIVVWDLMSCDGHRVILPERVVAHPVQSKVLYTALVHHKLYFTYFGSFDLYFIDTKGLRSGGKVVRAGRKDPRMVFLGVDGDKIVFRLAGTNEVLSWDTNTPLLQENLELVDKGDGKMNQMAAVPNFGKVWILDSDVKSFLDGKQPDHCFRPARANRTHRAIPQIEELKTV</sequence>
<gene>
    <name evidence="4" type="ORF">g.58092</name>
    <name evidence="5" type="ORF">g.58096</name>
</gene>
<dbReference type="Pfam" id="PF03022">
    <property type="entry name" value="MRJP"/>
    <property type="match status" value="1"/>
</dbReference>
<comment type="similarity">
    <text evidence="2">Belongs to the major royal jelly protein family.</text>
</comment>
<comment type="subcellular location">
    <subcellularLocation>
        <location evidence="1">Secreted</location>
    </subcellularLocation>
</comment>
<dbReference type="Gene3D" id="2.120.10.30">
    <property type="entry name" value="TolB, C-terminal domain"/>
    <property type="match status" value="1"/>
</dbReference>
<dbReference type="GO" id="GO:0005576">
    <property type="term" value="C:extracellular region"/>
    <property type="evidence" value="ECO:0007669"/>
    <property type="project" value="UniProtKB-SubCell"/>
</dbReference>
<evidence type="ECO:0000256" key="3">
    <source>
        <dbReference type="ARBA" id="ARBA00022525"/>
    </source>
</evidence>
<evidence type="ECO:0000313" key="4">
    <source>
        <dbReference type="EMBL" id="JAQ04940.1"/>
    </source>
</evidence>
<dbReference type="InterPro" id="IPR011042">
    <property type="entry name" value="6-blade_b-propeller_TolB-like"/>
</dbReference>
<organism evidence="5">
    <name type="scientific">Lygus hesperus</name>
    <name type="common">Western plant bug</name>
    <dbReference type="NCBI Taxonomy" id="30085"/>
    <lineage>
        <taxon>Eukaryota</taxon>
        <taxon>Metazoa</taxon>
        <taxon>Ecdysozoa</taxon>
        <taxon>Arthropoda</taxon>
        <taxon>Hexapoda</taxon>
        <taxon>Insecta</taxon>
        <taxon>Pterygota</taxon>
        <taxon>Neoptera</taxon>
        <taxon>Paraneoptera</taxon>
        <taxon>Hemiptera</taxon>
        <taxon>Heteroptera</taxon>
        <taxon>Panheteroptera</taxon>
        <taxon>Cimicomorpha</taxon>
        <taxon>Miridae</taxon>
        <taxon>Mirini</taxon>
        <taxon>Lygus</taxon>
    </lineage>
</organism>
<evidence type="ECO:0000256" key="2">
    <source>
        <dbReference type="ARBA" id="ARBA00009127"/>
    </source>
</evidence>
<dbReference type="EMBL" id="GDHC01013689">
    <property type="protein sequence ID" value="JAQ04940.1"/>
    <property type="molecule type" value="Transcribed_RNA"/>
</dbReference>
<dbReference type="PANTHER" id="PTHR10009:SF18">
    <property type="entry name" value="PROTEIN YELLOW-LIKE PROTEIN"/>
    <property type="match status" value="1"/>
</dbReference>